<comment type="subcellular location">
    <subcellularLocation>
        <location evidence="1">Secreted</location>
    </subcellularLocation>
</comment>
<proteinExistence type="inferred from homology"/>
<sequence length="1087" mass="117664">MRESDALAMYSKAESSRPKRKYNPNYNPNAFYDHCKFKGHYKVDCYKLIGYPQDHPKFGQDGKYEGRQGQAVNRFEYKRGGGPSAYNAAHNVVVQDWHQSGEYLRQPTQFPLQNQMHNYYSTVPENALHGVPSSGQYRMDDGPRFTQSQYEDICHMLDKNQANQVQEQSHMNVAHSVNMTGLNSSAPRSEGSTTSSIIPSDVPVPPVVQSVTQSINESNAETIAQPVVQPSVQQHPAAQPTRRSTRGTHPPCWMKEFVSLRSDLGFCGDEYKCKVSWHEGLECKDFQRLGRSNNRGKGDVMLMGIAKNKKWRKCPKLFTGSVSSTANDPIRTFIVHVQHDAKPSIFPTHENWYESALRSLSADTQSLEIGEAAANRIIHTYSNVFHGFSVKLSTLDAQKLEDFNGVLGVIPEQVRHVQTTRSPEFLGLSSADSAGLLKESDYGSDLVIGVIDTGIWPERKSFHDRDLGPVPAKWKGECVAGRDFPATSCNRKLIGARYFSSGYEATNGKMNETKEFRSPRDSDGHGTHTASIAAGRYVFPASTLGYARGVAAGMAPKARLAAYKVCWSSGCYDADILAAFDAAIADGVHVISLSVGGVVVPYNLDAIAIAAFAATDAGIFVSASAGNGGPGGLTVTNVAPWVTNVGAGTIDRDFPADVKLGNGKIIPGVSIYGGPALTPHRLYHLIYAGSEGSDGYSSSLCLEGSLNPNYVQGKIVLCDRGVNSRAAKGLVVKKAGGMGMIIANGVFDGEGLIADCHVLPATAVGASAGDEIRKYISVASKSKSPPTATILFRGTLLNVRPAPVVASFSARGPNPESPEILKPDVIAPGVNILAAWPDGVAPSGLPWDTRRTEFNILSGTSMACPHVSGLGALLKAAHPGWSPAAIRSALMTTAYTVDNRGQIMMDESTRNSSTVMDFGAGHVHPQKAMDPGLIYDLTSYDYVDFLCNSNYTTKNIQVVTRKYSDCSKAKRAGHVGNLNYPSLSAVFQQYGKHKLSTHFIRTVTNVGDPNSVYHVIVKPPRGMVVTVEPEKLTFRRVGQKLNFLVRVQAETLKLSPGSSIVKSGSIVWSDGKHEVRSPIVVTMQEPL</sequence>
<evidence type="ECO:0000256" key="11">
    <source>
        <dbReference type="PROSITE-ProRule" id="PRU01240"/>
    </source>
</evidence>
<dbReference type="Gene3D" id="3.50.30.30">
    <property type="match status" value="1"/>
</dbReference>
<reference evidence="17 18" key="1">
    <citation type="submission" date="2020-09" db="EMBL/GenBank/DDBJ databases">
        <title>De no assembly of potato wild relative species, Solanum commersonii.</title>
        <authorList>
            <person name="Cho K."/>
        </authorList>
    </citation>
    <scope>NUCLEOTIDE SEQUENCE [LARGE SCALE GENOMIC DNA]</scope>
    <source>
        <strain evidence="17">LZ3.2</strain>
        <tissue evidence="17">Leaf</tissue>
    </source>
</reference>
<accession>A0A9J6A5N1</accession>
<dbReference type="GO" id="GO:0006508">
    <property type="term" value="P:proteolysis"/>
    <property type="evidence" value="ECO:0007669"/>
    <property type="project" value="UniProtKB-KW"/>
</dbReference>
<keyword evidence="9" id="KW-0325">Glycoprotein</keyword>
<dbReference type="CDD" id="cd02120">
    <property type="entry name" value="PA_subtilisin_like"/>
    <property type="match status" value="1"/>
</dbReference>
<name>A0A9J6A5N1_SOLCO</name>
<evidence type="ECO:0000313" key="17">
    <source>
        <dbReference type="EMBL" id="KAG5619383.1"/>
    </source>
</evidence>
<comment type="caution">
    <text evidence="17">The sequence shown here is derived from an EMBL/GenBank/DDBJ whole genome shotgun (WGS) entry which is preliminary data.</text>
</comment>
<dbReference type="Pfam" id="PF05922">
    <property type="entry name" value="Inhibitor_I9"/>
    <property type="match status" value="1"/>
</dbReference>
<keyword evidence="18" id="KW-1185">Reference proteome</keyword>
<dbReference type="InterPro" id="IPR036852">
    <property type="entry name" value="Peptidase_S8/S53_dom_sf"/>
</dbReference>
<evidence type="ECO:0000259" key="15">
    <source>
        <dbReference type="Pfam" id="PF05922"/>
    </source>
</evidence>
<dbReference type="EMBL" id="JACXVP010000003">
    <property type="protein sequence ID" value="KAG5619383.1"/>
    <property type="molecule type" value="Genomic_DNA"/>
</dbReference>
<evidence type="ECO:0000256" key="12">
    <source>
        <dbReference type="SAM" id="MobiDB-lite"/>
    </source>
</evidence>
<dbReference type="GO" id="GO:0005576">
    <property type="term" value="C:extracellular region"/>
    <property type="evidence" value="ECO:0007669"/>
    <property type="project" value="UniProtKB-SubCell"/>
</dbReference>
<feature type="domain" description="Subtilisin-like protease fibronectin type-III" evidence="16">
    <location>
        <begin position="977"/>
        <end position="1081"/>
    </location>
</feature>
<evidence type="ECO:0000259" key="14">
    <source>
        <dbReference type="Pfam" id="PF02225"/>
    </source>
</evidence>
<evidence type="ECO:0000256" key="3">
    <source>
        <dbReference type="ARBA" id="ARBA00022525"/>
    </source>
</evidence>
<evidence type="ECO:0000256" key="8">
    <source>
        <dbReference type="ARBA" id="ARBA00023145"/>
    </source>
</evidence>
<dbReference type="InterPro" id="IPR000209">
    <property type="entry name" value="Peptidase_S8/S53_dom"/>
</dbReference>
<feature type="region of interest" description="Disordered" evidence="12">
    <location>
        <begin position="226"/>
        <end position="248"/>
    </location>
</feature>
<dbReference type="FunFam" id="2.60.40.2310:FF:000001">
    <property type="entry name" value="Subtilisin-like protease SBT1.5"/>
    <property type="match status" value="1"/>
</dbReference>
<protein>
    <recommendedName>
        <fullName evidence="19">Serine protease</fullName>
    </recommendedName>
</protein>
<dbReference type="GO" id="GO:0004252">
    <property type="term" value="F:serine-type endopeptidase activity"/>
    <property type="evidence" value="ECO:0007669"/>
    <property type="project" value="UniProtKB-UniRule"/>
</dbReference>
<dbReference type="OrthoDB" id="206201at2759"/>
<dbReference type="SUPFAM" id="SSF52743">
    <property type="entry name" value="Subtilisin-like"/>
    <property type="match status" value="1"/>
</dbReference>
<dbReference type="CDD" id="cd04852">
    <property type="entry name" value="Peptidases_S8_3"/>
    <property type="match status" value="1"/>
</dbReference>
<keyword evidence="5" id="KW-0732">Signal</keyword>
<dbReference type="Pfam" id="PF17766">
    <property type="entry name" value="fn3_6"/>
    <property type="match status" value="1"/>
</dbReference>
<keyword evidence="8" id="KW-0865">Zymogen</keyword>
<dbReference type="FunFam" id="3.40.50.200:FF:000006">
    <property type="entry name" value="Subtilisin-like protease SBT1.5"/>
    <property type="match status" value="1"/>
</dbReference>
<evidence type="ECO:0008006" key="19">
    <source>
        <dbReference type="Google" id="ProtNLM"/>
    </source>
</evidence>
<dbReference type="InterPro" id="IPR046450">
    <property type="entry name" value="PA_dom_sf"/>
</dbReference>
<evidence type="ECO:0000313" key="18">
    <source>
        <dbReference type="Proteomes" id="UP000824120"/>
    </source>
</evidence>
<dbReference type="InterPro" id="IPR023828">
    <property type="entry name" value="Peptidase_S8_Ser-AS"/>
</dbReference>
<dbReference type="AlphaFoldDB" id="A0A9J6A5N1"/>
<organism evidence="17 18">
    <name type="scientific">Solanum commersonii</name>
    <name type="common">Commerson's wild potato</name>
    <name type="synonym">Commerson's nightshade</name>
    <dbReference type="NCBI Taxonomy" id="4109"/>
    <lineage>
        <taxon>Eukaryota</taxon>
        <taxon>Viridiplantae</taxon>
        <taxon>Streptophyta</taxon>
        <taxon>Embryophyta</taxon>
        <taxon>Tracheophyta</taxon>
        <taxon>Spermatophyta</taxon>
        <taxon>Magnoliopsida</taxon>
        <taxon>eudicotyledons</taxon>
        <taxon>Gunneridae</taxon>
        <taxon>Pentapetalae</taxon>
        <taxon>asterids</taxon>
        <taxon>lamiids</taxon>
        <taxon>Solanales</taxon>
        <taxon>Solanaceae</taxon>
        <taxon>Solanoideae</taxon>
        <taxon>Solaneae</taxon>
        <taxon>Solanum</taxon>
    </lineage>
</organism>
<feature type="active site" description="Charge relay system" evidence="10 11">
    <location>
        <position position="452"/>
    </location>
</feature>
<dbReference type="SUPFAM" id="SSF52025">
    <property type="entry name" value="PA domain"/>
    <property type="match status" value="1"/>
</dbReference>
<dbReference type="Gene3D" id="2.60.40.2310">
    <property type="match status" value="1"/>
</dbReference>
<dbReference type="InterPro" id="IPR010259">
    <property type="entry name" value="S8pro/Inhibitor_I9"/>
</dbReference>
<dbReference type="PRINTS" id="PR00723">
    <property type="entry name" value="SUBTILISIN"/>
</dbReference>
<feature type="domain" description="PA" evidence="14">
    <location>
        <begin position="700"/>
        <end position="772"/>
    </location>
</feature>
<dbReference type="GO" id="GO:0048731">
    <property type="term" value="P:system development"/>
    <property type="evidence" value="ECO:0007669"/>
    <property type="project" value="UniProtKB-ARBA"/>
</dbReference>
<dbReference type="Gene3D" id="3.30.70.80">
    <property type="entry name" value="Peptidase S8 propeptide/proteinase inhibitor I9"/>
    <property type="match status" value="1"/>
</dbReference>
<feature type="domain" description="Inhibitor I9" evidence="15">
    <location>
        <begin position="332"/>
        <end position="417"/>
    </location>
</feature>
<dbReference type="Pfam" id="PF02225">
    <property type="entry name" value="PA"/>
    <property type="match status" value="1"/>
</dbReference>
<dbReference type="PANTHER" id="PTHR10795">
    <property type="entry name" value="PROPROTEIN CONVERTASE SUBTILISIN/KEXIN"/>
    <property type="match status" value="1"/>
</dbReference>
<dbReference type="Gene3D" id="3.40.50.200">
    <property type="entry name" value="Peptidase S8/S53 domain"/>
    <property type="match status" value="1"/>
</dbReference>
<dbReference type="PROSITE" id="PS51892">
    <property type="entry name" value="SUBTILASE"/>
    <property type="match status" value="1"/>
</dbReference>
<evidence type="ECO:0000256" key="1">
    <source>
        <dbReference type="ARBA" id="ARBA00004613"/>
    </source>
</evidence>
<feature type="active site" description="Charge relay system" evidence="10 11">
    <location>
        <position position="861"/>
    </location>
</feature>
<feature type="compositionally biased region" description="Low complexity" evidence="12">
    <location>
        <begin position="226"/>
        <end position="240"/>
    </location>
</feature>
<keyword evidence="6 11" id="KW-0378">Hydrolase</keyword>
<evidence type="ECO:0000256" key="5">
    <source>
        <dbReference type="ARBA" id="ARBA00022729"/>
    </source>
</evidence>
<feature type="domain" description="Peptidase S8/S53" evidence="13">
    <location>
        <begin position="443"/>
        <end position="901"/>
    </location>
</feature>
<evidence type="ECO:0000259" key="13">
    <source>
        <dbReference type="Pfam" id="PF00082"/>
    </source>
</evidence>
<evidence type="ECO:0000259" key="16">
    <source>
        <dbReference type="Pfam" id="PF17766"/>
    </source>
</evidence>
<evidence type="ECO:0000256" key="10">
    <source>
        <dbReference type="PIRSR" id="PIRSR615500-1"/>
    </source>
</evidence>
<keyword evidence="7 11" id="KW-0720">Serine protease</keyword>
<keyword evidence="3" id="KW-0964">Secreted</keyword>
<comment type="similarity">
    <text evidence="2 11">Belongs to the peptidase S8 family.</text>
</comment>
<evidence type="ECO:0000256" key="4">
    <source>
        <dbReference type="ARBA" id="ARBA00022670"/>
    </source>
</evidence>
<evidence type="ECO:0000256" key="7">
    <source>
        <dbReference type="ARBA" id="ARBA00022825"/>
    </source>
</evidence>
<dbReference type="InterPro" id="IPR041469">
    <property type="entry name" value="Subtilisin-like_FN3"/>
</dbReference>
<dbReference type="FunFam" id="3.30.70.80:FF:000003">
    <property type="entry name" value="Subtilisin-like protease SBT1.9"/>
    <property type="match status" value="1"/>
</dbReference>
<feature type="region of interest" description="Disordered" evidence="12">
    <location>
        <begin position="1"/>
        <end position="23"/>
    </location>
</feature>
<dbReference type="InterPro" id="IPR045051">
    <property type="entry name" value="SBT"/>
</dbReference>
<feature type="active site" description="Charge relay system" evidence="10 11">
    <location>
        <position position="525"/>
    </location>
</feature>
<dbReference type="Pfam" id="PF00082">
    <property type="entry name" value="Peptidase_S8"/>
    <property type="match status" value="1"/>
</dbReference>
<dbReference type="FunFam" id="3.50.30.30:FF:000005">
    <property type="entry name" value="subtilisin-like protease SBT1.5"/>
    <property type="match status" value="1"/>
</dbReference>
<evidence type="ECO:0000256" key="6">
    <source>
        <dbReference type="ARBA" id="ARBA00022801"/>
    </source>
</evidence>
<gene>
    <name evidence="17" type="ORF">H5410_019207</name>
</gene>
<dbReference type="InterPro" id="IPR034197">
    <property type="entry name" value="Peptidases_S8_3"/>
</dbReference>
<dbReference type="InterPro" id="IPR015500">
    <property type="entry name" value="Peptidase_S8_subtilisin-rel"/>
</dbReference>
<dbReference type="InterPro" id="IPR003137">
    <property type="entry name" value="PA_domain"/>
</dbReference>
<dbReference type="InterPro" id="IPR037045">
    <property type="entry name" value="S8pro/Inhibitor_I9_sf"/>
</dbReference>
<dbReference type="Proteomes" id="UP000824120">
    <property type="component" value="Chromosome 3"/>
</dbReference>
<dbReference type="PROSITE" id="PS00138">
    <property type="entry name" value="SUBTILASE_SER"/>
    <property type="match status" value="1"/>
</dbReference>
<keyword evidence="4 11" id="KW-0645">Protease</keyword>
<evidence type="ECO:0000256" key="9">
    <source>
        <dbReference type="ARBA" id="ARBA00023180"/>
    </source>
</evidence>
<evidence type="ECO:0000256" key="2">
    <source>
        <dbReference type="ARBA" id="ARBA00011073"/>
    </source>
</evidence>